<dbReference type="EMBL" id="CADEAL010004395">
    <property type="protein sequence ID" value="CAB1458620.1"/>
    <property type="molecule type" value="Genomic_DNA"/>
</dbReference>
<gene>
    <name evidence="2" type="ORF">PLEPLA_LOCUS46450</name>
</gene>
<dbReference type="Proteomes" id="UP001153269">
    <property type="component" value="Unassembled WGS sequence"/>
</dbReference>
<comment type="caution">
    <text evidence="2">The sequence shown here is derived from an EMBL/GenBank/DDBJ whole genome shotgun (WGS) entry which is preliminary data.</text>
</comment>
<protein>
    <submittedName>
        <fullName evidence="2">Uncharacterized protein</fullName>
    </submittedName>
</protein>
<accession>A0A9N7W228</accession>
<dbReference type="AlphaFoldDB" id="A0A9N7W228"/>
<proteinExistence type="predicted"/>
<feature type="compositionally biased region" description="Low complexity" evidence="1">
    <location>
        <begin position="52"/>
        <end position="64"/>
    </location>
</feature>
<feature type="region of interest" description="Disordered" evidence="1">
    <location>
        <begin position="134"/>
        <end position="157"/>
    </location>
</feature>
<evidence type="ECO:0000313" key="3">
    <source>
        <dbReference type="Proteomes" id="UP001153269"/>
    </source>
</evidence>
<evidence type="ECO:0000256" key="1">
    <source>
        <dbReference type="SAM" id="MobiDB-lite"/>
    </source>
</evidence>
<sequence length="157" mass="17066">MRFETLTSLKAKHFSLSKLLHADSHRAGDPVSGTVFKPSEAKPLWPQREASDATATASLSAKSLQPRPPLNPDKIRVDGPPHGGVQYETISVIKDGRPDPERHGLLPGPQLPLRHVRETAGRPTSQHHHHYHPLLAINNPGGTAGDVVTASDNEEEE</sequence>
<evidence type="ECO:0000313" key="2">
    <source>
        <dbReference type="EMBL" id="CAB1458620.1"/>
    </source>
</evidence>
<feature type="region of interest" description="Disordered" evidence="1">
    <location>
        <begin position="20"/>
        <end position="86"/>
    </location>
</feature>
<organism evidence="2 3">
    <name type="scientific">Pleuronectes platessa</name>
    <name type="common">European plaice</name>
    <dbReference type="NCBI Taxonomy" id="8262"/>
    <lineage>
        <taxon>Eukaryota</taxon>
        <taxon>Metazoa</taxon>
        <taxon>Chordata</taxon>
        <taxon>Craniata</taxon>
        <taxon>Vertebrata</taxon>
        <taxon>Euteleostomi</taxon>
        <taxon>Actinopterygii</taxon>
        <taxon>Neopterygii</taxon>
        <taxon>Teleostei</taxon>
        <taxon>Neoteleostei</taxon>
        <taxon>Acanthomorphata</taxon>
        <taxon>Carangaria</taxon>
        <taxon>Pleuronectiformes</taxon>
        <taxon>Pleuronectoidei</taxon>
        <taxon>Pleuronectidae</taxon>
        <taxon>Pleuronectes</taxon>
    </lineage>
</organism>
<reference evidence="2" key="1">
    <citation type="submission" date="2020-03" db="EMBL/GenBank/DDBJ databases">
        <authorList>
            <person name="Weist P."/>
        </authorList>
    </citation>
    <scope>NUCLEOTIDE SEQUENCE</scope>
</reference>
<name>A0A9N7W228_PLEPL</name>
<keyword evidence="3" id="KW-1185">Reference proteome</keyword>